<dbReference type="InterPro" id="IPR011658">
    <property type="entry name" value="PA14_dom"/>
</dbReference>
<comment type="caution">
    <text evidence="6">The sequence shown here is derived from an EMBL/GenBank/DDBJ whole genome shotgun (WGS) entry which is preliminary data.</text>
</comment>
<dbReference type="GO" id="GO:0008422">
    <property type="term" value="F:beta-glucosidase activity"/>
    <property type="evidence" value="ECO:0007669"/>
    <property type="project" value="UniProtKB-ARBA"/>
</dbReference>
<dbReference type="PANTHER" id="PTHR42721:SF3">
    <property type="entry name" value="BETA-D-XYLOSIDASE 5-RELATED"/>
    <property type="match status" value="1"/>
</dbReference>
<dbReference type="AlphaFoldDB" id="A0A495WFI7"/>
<organism evidence="6 7">
    <name type="scientific">Coprobacter fastidiosus NSB1 = JCM 33896</name>
    <dbReference type="NCBI Taxonomy" id="1349822"/>
    <lineage>
        <taxon>Bacteria</taxon>
        <taxon>Pseudomonadati</taxon>
        <taxon>Bacteroidota</taxon>
        <taxon>Bacteroidia</taxon>
        <taxon>Bacteroidales</taxon>
        <taxon>Barnesiellaceae</taxon>
        <taxon>Coprobacter</taxon>
    </lineage>
</organism>
<keyword evidence="3" id="KW-0378">Hydrolase</keyword>
<dbReference type="Proteomes" id="UP000269493">
    <property type="component" value="Unassembled WGS sequence"/>
</dbReference>
<evidence type="ECO:0000259" key="5">
    <source>
        <dbReference type="PROSITE" id="PS51820"/>
    </source>
</evidence>
<dbReference type="GO" id="GO:0046556">
    <property type="term" value="F:alpha-L-arabinofuranosidase activity"/>
    <property type="evidence" value="ECO:0007669"/>
    <property type="project" value="TreeGrafter"/>
</dbReference>
<evidence type="ECO:0000256" key="4">
    <source>
        <dbReference type="SAM" id="SignalP"/>
    </source>
</evidence>
<dbReference type="InterPro" id="IPR037524">
    <property type="entry name" value="PA14/GLEYA"/>
</dbReference>
<dbReference type="InterPro" id="IPR017853">
    <property type="entry name" value="GH"/>
</dbReference>
<dbReference type="Pfam" id="PF07691">
    <property type="entry name" value="PA14"/>
    <property type="match status" value="1"/>
</dbReference>
<dbReference type="InterPro" id="IPR001764">
    <property type="entry name" value="Glyco_hydro_3_N"/>
</dbReference>
<dbReference type="Gene3D" id="3.40.50.1700">
    <property type="entry name" value="Glycoside hydrolase family 3 C-terminal domain"/>
    <property type="match status" value="2"/>
</dbReference>
<dbReference type="InterPro" id="IPR002772">
    <property type="entry name" value="Glyco_hydro_3_C"/>
</dbReference>
<feature type="domain" description="PA14" evidence="5">
    <location>
        <begin position="459"/>
        <end position="597"/>
    </location>
</feature>
<dbReference type="SUPFAM" id="SSF56988">
    <property type="entry name" value="Anthrax protective antigen"/>
    <property type="match status" value="1"/>
</dbReference>
<proteinExistence type="inferred from homology"/>
<keyword evidence="2 4" id="KW-0732">Signal</keyword>
<accession>A0A495WFI7</accession>
<keyword evidence="7" id="KW-1185">Reference proteome</keyword>
<dbReference type="Gene3D" id="3.20.20.300">
    <property type="entry name" value="Glycoside hydrolase, family 3, N-terminal domain"/>
    <property type="match status" value="1"/>
</dbReference>
<dbReference type="GO" id="GO:0045493">
    <property type="term" value="P:xylan catabolic process"/>
    <property type="evidence" value="ECO:0007669"/>
    <property type="project" value="InterPro"/>
</dbReference>
<dbReference type="Pfam" id="PF00933">
    <property type="entry name" value="Glyco_hydro_3"/>
    <property type="match status" value="1"/>
</dbReference>
<gene>
    <name evidence="6" type="ORF">BC742_0961</name>
</gene>
<reference evidence="6 7" key="1">
    <citation type="submission" date="2018-10" db="EMBL/GenBank/DDBJ databases">
        <title>Genomic Encyclopedia of Archaeal and Bacterial Type Strains, Phase II (KMG-II): from individual species to whole genera.</title>
        <authorList>
            <person name="Goeker M."/>
        </authorList>
    </citation>
    <scope>NUCLEOTIDE SEQUENCE [LARGE SCALE GENOMIC DNA]</scope>
    <source>
        <strain evidence="6 7">NSB1</strain>
    </source>
</reference>
<dbReference type="SUPFAM" id="SSF52279">
    <property type="entry name" value="Beta-D-glucan exohydrolase, C-terminal domain"/>
    <property type="match status" value="1"/>
</dbReference>
<dbReference type="FunFam" id="2.60.40.10:FF:000495">
    <property type="entry name" value="Periplasmic beta-glucosidase"/>
    <property type="match status" value="1"/>
</dbReference>
<dbReference type="PROSITE" id="PS51820">
    <property type="entry name" value="PA14"/>
    <property type="match status" value="1"/>
</dbReference>
<dbReference type="OrthoDB" id="9805821at2"/>
<dbReference type="InterPro" id="IPR036962">
    <property type="entry name" value="Glyco_hydro_3_N_sf"/>
</dbReference>
<protein>
    <submittedName>
        <fullName evidence="6">Exo-1,4-beta-glucosidase</fullName>
    </submittedName>
</protein>
<dbReference type="InterPro" id="IPR013783">
    <property type="entry name" value="Ig-like_fold"/>
</dbReference>
<dbReference type="GO" id="GO:0031222">
    <property type="term" value="P:arabinan catabolic process"/>
    <property type="evidence" value="ECO:0007669"/>
    <property type="project" value="TreeGrafter"/>
</dbReference>
<dbReference type="InterPro" id="IPR026891">
    <property type="entry name" value="Fn3-like"/>
</dbReference>
<dbReference type="SMART" id="SM00758">
    <property type="entry name" value="PA14"/>
    <property type="match status" value="1"/>
</dbReference>
<dbReference type="PRINTS" id="PR00133">
    <property type="entry name" value="GLHYDRLASE3"/>
</dbReference>
<dbReference type="SMART" id="SM01217">
    <property type="entry name" value="Fn3_like"/>
    <property type="match status" value="1"/>
</dbReference>
<dbReference type="EMBL" id="RBXN01000002">
    <property type="protein sequence ID" value="RKT60030.1"/>
    <property type="molecule type" value="Genomic_DNA"/>
</dbReference>
<dbReference type="Gene3D" id="2.60.40.10">
    <property type="entry name" value="Immunoglobulins"/>
    <property type="match status" value="1"/>
</dbReference>
<sequence length="855" mass="96362">MTKKMKLMRKALSGVGLFMALTLHAQNEQPLYKDMNAPIHDRVMDLLSRMTVEEKVSLMIHNAPGIPRLEIDKYYHGNEALHGIVRPGKFTVFPQAIGMAASWNPELIYKISTAISDEARGKWNALGLGKKQLDGSSDLLSFWSPTVNMARDPRWGRTPETYGEDPHLTGTLGCAFVKGLQGNHPKYLKAVATPKHFAANNEEHNRAYCNAVISERDLREYYLPSFEKCIVEGKAQSIMTAYNAVNGIPCTVNTYLIKKVLREDWGFQGYVVTDCSAPAWMVTQHKYVKDYETAAVLMAKAGSDMECADNVYTQPLLNAYYNYRVSDADIDSIAYHLLRGRMLLGLFDDPEKNPYNKISPEKVGCKEHQELALETARQSLVLLKNENNFLPINPKKIKSIAVVGINADRCEFGDYSGTPVNESVTVLEGIKRLVGDQVKVVHAPWVSSATGYEPINKSFFPDGLKAEYFNNKNLEGTPAVRTEEELYYDPVNRPPDPFLPKAPMSARWTGDLLPTVSGEYTLTLKTDDGCRLYLDDKKLIDSWVDRPATDDKVLVNLEAGKRYKIKVEYFDGGGDCFARLYWKAPDLDSRDRINLFGEAGKAAKECDITVAVLGIDKSIEREGQDRYTLELPADQQEFIREIYKINPKTVVVLVAGSSIAINWIDENIPAIIDAWYPGEQGGTAVAEALFGKYNPGGRLPLTFYNSMDELPPFDDYAVKKGRTYQYFTGKPLYEFGYGLSYTKFNYRKLNIASKQDTINIQFSISNTGKYDGDEVAQVYVQYPETGTYMPIKQLKGFKRVHIKKGQTQNVSISIPKKELRYWDEKTRKFVTPSGNYIFQVGSSSQRINLQKTFAL</sequence>
<evidence type="ECO:0000256" key="2">
    <source>
        <dbReference type="ARBA" id="ARBA00022729"/>
    </source>
</evidence>
<evidence type="ECO:0000313" key="7">
    <source>
        <dbReference type="Proteomes" id="UP000269493"/>
    </source>
</evidence>
<evidence type="ECO:0000313" key="6">
    <source>
        <dbReference type="EMBL" id="RKT60030.1"/>
    </source>
</evidence>
<feature type="signal peptide" evidence="4">
    <location>
        <begin position="1"/>
        <end position="25"/>
    </location>
</feature>
<dbReference type="SUPFAM" id="SSF51445">
    <property type="entry name" value="(Trans)glycosidases"/>
    <property type="match status" value="1"/>
</dbReference>
<feature type="chain" id="PRO_5019736523" evidence="4">
    <location>
        <begin position="26"/>
        <end position="855"/>
    </location>
</feature>
<evidence type="ECO:0000256" key="3">
    <source>
        <dbReference type="ARBA" id="ARBA00022801"/>
    </source>
</evidence>
<dbReference type="PANTHER" id="PTHR42721">
    <property type="entry name" value="SUGAR HYDROLASE-RELATED"/>
    <property type="match status" value="1"/>
</dbReference>
<comment type="similarity">
    <text evidence="1">Belongs to the glycosyl hydrolase 3 family.</text>
</comment>
<name>A0A495WFI7_9BACT</name>
<evidence type="ECO:0000256" key="1">
    <source>
        <dbReference type="ARBA" id="ARBA00005336"/>
    </source>
</evidence>
<dbReference type="Pfam" id="PF01915">
    <property type="entry name" value="Glyco_hydro_3_C"/>
    <property type="match status" value="1"/>
</dbReference>
<dbReference type="GO" id="GO:0009044">
    <property type="term" value="F:xylan 1,4-beta-xylosidase activity"/>
    <property type="evidence" value="ECO:0007669"/>
    <property type="project" value="InterPro"/>
</dbReference>
<dbReference type="InterPro" id="IPR044993">
    <property type="entry name" value="BXL"/>
</dbReference>
<dbReference type="InterPro" id="IPR036881">
    <property type="entry name" value="Glyco_hydro_3_C_sf"/>
</dbReference>
<dbReference type="Pfam" id="PF14310">
    <property type="entry name" value="Fn3-like"/>
    <property type="match status" value="1"/>
</dbReference>